<dbReference type="EMBL" id="JAKEKT020000037">
    <property type="protein sequence ID" value="KAL1641821.1"/>
    <property type="molecule type" value="Genomic_DNA"/>
</dbReference>
<organism evidence="2 3">
    <name type="scientific">Diplodia intermedia</name>
    <dbReference type="NCBI Taxonomy" id="856260"/>
    <lineage>
        <taxon>Eukaryota</taxon>
        <taxon>Fungi</taxon>
        <taxon>Dikarya</taxon>
        <taxon>Ascomycota</taxon>
        <taxon>Pezizomycotina</taxon>
        <taxon>Dothideomycetes</taxon>
        <taxon>Dothideomycetes incertae sedis</taxon>
        <taxon>Botryosphaeriales</taxon>
        <taxon>Botryosphaeriaceae</taxon>
        <taxon>Diplodia</taxon>
    </lineage>
</organism>
<feature type="compositionally biased region" description="Low complexity" evidence="1">
    <location>
        <begin position="63"/>
        <end position="79"/>
    </location>
</feature>
<keyword evidence="3" id="KW-1185">Reference proteome</keyword>
<evidence type="ECO:0000256" key="1">
    <source>
        <dbReference type="SAM" id="MobiDB-lite"/>
    </source>
</evidence>
<gene>
    <name evidence="2" type="ORF">SLS58_005863</name>
</gene>
<evidence type="ECO:0000313" key="2">
    <source>
        <dbReference type="EMBL" id="KAL1641821.1"/>
    </source>
</evidence>
<comment type="caution">
    <text evidence="2">The sequence shown here is derived from an EMBL/GenBank/DDBJ whole genome shotgun (WGS) entry which is preliminary data.</text>
</comment>
<accession>A0ABR3TPP8</accession>
<reference evidence="2 3" key="1">
    <citation type="journal article" date="2023" name="Plant Dis.">
        <title>First Report of Diplodia intermedia Causing Canker and Dieback Diseases on Apple Trees in Canada.</title>
        <authorList>
            <person name="Ellouze W."/>
            <person name="Ilyukhin E."/>
            <person name="Sulman M."/>
            <person name="Ali S."/>
        </authorList>
    </citation>
    <scope>NUCLEOTIDE SEQUENCE [LARGE SCALE GENOMIC DNA]</scope>
    <source>
        <strain evidence="2 3">M45-28</strain>
    </source>
</reference>
<name>A0ABR3TPP8_9PEZI</name>
<protein>
    <submittedName>
        <fullName evidence="2">Uncharacterized protein</fullName>
    </submittedName>
</protein>
<feature type="region of interest" description="Disordered" evidence="1">
    <location>
        <begin position="142"/>
        <end position="164"/>
    </location>
</feature>
<dbReference type="Proteomes" id="UP001521184">
    <property type="component" value="Unassembled WGS sequence"/>
</dbReference>
<sequence length="164" mass="18650">MPIIISGSQTVKTSPNKPSSRNEQNGHLAHRASIAIGEQYSQHAYQQEYQTRRMGEPIFSAPQEQFHQLRQQSQQQMQQSPAADNNNSVDRSGSPWNNSVAVQDYQMQLMLLEQQNKRRLSIHRREQGIARLAAQVERYRDIATAPPPSSSPSSYHTAGFDLKY</sequence>
<feature type="compositionally biased region" description="Polar residues" evidence="1">
    <location>
        <begin position="80"/>
        <end position="100"/>
    </location>
</feature>
<feature type="region of interest" description="Disordered" evidence="1">
    <location>
        <begin position="59"/>
        <end position="100"/>
    </location>
</feature>
<proteinExistence type="predicted"/>
<feature type="region of interest" description="Disordered" evidence="1">
    <location>
        <begin position="1"/>
        <end position="25"/>
    </location>
</feature>
<evidence type="ECO:0000313" key="3">
    <source>
        <dbReference type="Proteomes" id="UP001521184"/>
    </source>
</evidence>